<accession>V6LXS4</accession>
<dbReference type="VEuPathDB" id="GiardiaDB:SS50377_20464"/>
<evidence type="ECO:0000313" key="1">
    <source>
        <dbReference type="EMBL" id="EST45614.1"/>
    </source>
</evidence>
<organism evidence="1">
    <name type="scientific">Spironucleus salmonicida</name>
    <dbReference type="NCBI Taxonomy" id="348837"/>
    <lineage>
        <taxon>Eukaryota</taxon>
        <taxon>Metamonada</taxon>
        <taxon>Diplomonadida</taxon>
        <taxon>Hexamitidae</taxon>
        <taxon>Hexamitinae</taxon>
        <taxon>Spironucleus</taxon>
    </lineage>
</organism>
<dbReference type="EMBL" id="AUWU02000001">
    <property type="protein sequence ID" value="KAH0577114.1"/>
    <property type="molecule type" value="Genomic_DNA"/>
</dbReference>
<reference evidence="1 2" key="1">
    <citation type="journal article" date="2014" name="PLoS Genet.">
        <title>The Genome of Spironucleus salmonicida Highlights a Fish Pathogen Adapted to Fluctuating Environments.</title>
        <authorList>
            <person name="Xu F."/>
            <person name="Jerlstrom-Hultqvist J."/>
            <person name="Einarsson E."/>
            <person name="Astvaldsson A."/>
            <person name="Svard S.G."/>
            <person name="Andersson J.O."/>
        </authorList>
    </citation>
    <scope>NUCLEOTIDE SEQUENCE</scope>
    <source>
        <strain evidence="2">ATCC 50377</strain>
    </source>
</reference>
<evidence type="ECO:0000313" key="2">
    <source>
        <dbReference type="EMBL" id="KAH0577114.1"/>
    </source>
</evidence>
<sequence length="79" mass="9017">MKTQTEEIQLANSQCQLTISESEASDCSNYVHKLQCYSSPNFQHIGDNVQNNQIELHPLSKPLIFHGEQQISDSWDIIL</sequence>
<gene>
    <name evidence="1" type="ORF">SS50377_14468</name>
    <name evidence="2" type="ORF">SS50377_20464</name>
</gene>
<proteinExistence type="predicted"/>
<reference evidence="2" key="2">
    <citation type="submission" date="2020-12" db="EMBL/GenBank/DDBJ databases">
        <title>New Spironucleus salmonicida genome in near-complete chromosomes.</title>
        <authorList>
            <person name="Xu F."/>
            <person name="Kurt Z."/>
            <person name="Jimenez-Gonzalez A."/>
            <person name="Astvaldsson A."/>
            <person name="Andersson J.O."/>
            <person name="Svard S.G."/>
        </authorList>
    </citation>
    <scope>NUCLEOTIDE SEQUENCE</scope>
    <source>
        <strain evidence="2">ATCC 50377</strain>
    </source>
</reference>
<keyword evidence="3" id="KW-1185">Reference proteome</keyword>
<dbReference type="EMBL" id="KI546090">
    <property type="protein sequence ID" value="EST45614.1"/>
    <property type="molecule type" value="Genomic_DNA"/>
</dbReference>
<dbReference type="Proteomes" id="UP000018208">
    <property type="component" value="Unassembled WGS sequence"/>
</dbReference>
<name>V6LXS4_9EUKA</name>
<protein>
    <submittedName>
        <fullName evidence="1">Uncharacterized protein</fullName>
    </submittedName>
</protein>
<evidence type="ECO:0000313" key="3">
    <source>
        <dbReference type="Proteomes" id="UP000018208"/>
    </source>
</evidence>
<dbReference type="AlphaFoldDB" id="V6LXS4"/>